<reference evidence="1 2" key="1">
    <citation type="submission" date="2019-07" db="EMBL/GenBank/DDBJ databases">
        <authorList>
            <person name="Stoner T.H."/>
            <person name="Garlena R.A."/>
            <person name="Russell D.A."/>
            <person name="Pope W.H."/>
            <person name="Jacobs-Sera D."/>
            <person name="Hatfull G.F."/>
        </authorList>
    </citation>
    <scope>NUCLEOTIDE SEQUENCE [LARGE SCALE GENOMIC DNA]</scope>
</reference>
<dbReference type="EMBL" id="MN234178">
    <property type="protein sequence ID" value="QFG09552.1"/>
    <property type="molecule type" value="Genomic_DNA"/>
</dbReference>
<dbReference type="GeneID" id="55813771"/>
<proteinExistence type="predicted"/>
<name>A0A5J6TLF0_9CAUD</name>
<evidence type="ECO:0000313" key="1">
    <source>
        <dbReference type="EMBL" id="QFG09552.1"/>
    </source>
</evidence>
<accession>A0A5J6TLF0</accession>
<organism evidence="1 2">
    <name type="scientific">Arthrobacter phage TripleJ</name>
    <dbReference type="NCBI Taxonomy" id="2599838"/>
    <lineage>
        <taxon>Viruses</taxon>
        <taxon>Duplodnaviria</taxon>
        <taxon>Heunggongvirae</taxon>
        <taxon>Uroviricota</taxon>
        <taxon>Caudoviricetes</taxon>
        <taxon>Triplejayvirus</taxon>
        <taxon>Triplejayvirus tripleJ</taxon>
    </lineage>
</organism>
<dbReference type="RefSeq" id="YP_009884411.1">
    <property type="nucleotide sequence ID" value="NC_049470.1"/>
</dbReference>
<keyword evidence="2" id="KW-1185">Reference proteome</keyword>
<evidence type="ECO:0000313" key="2">
    <source>
        <dbReference type="Proteomes" id="UP000325735"/>
    </source>
</evidence>
<sequence>MAIDYTDPIGQIRLLITDIAEDPAEQLFSDVQLGAFLAMRGDNVNRAAARALTVMAASEVMVSKVIRTQDRSTDGAKVSAELRALAATYEAEADTTDAAASESVFEVVPLYAPAKPEGAEYRW</sequence>
<dbReference type="KEGG" id="vg:55813771"/>
<gene>
    <name evidence="1" type="primary">8</name>
    <name evidence="1" type="ORF">PBI_TRIPLEJ_8</name>
</gene>
<dbReference type="Proteomes" id="UP000325735">
    <property type="component" value="Segment"/>
</dbReference>
<protein>
    <submittedName>
        <fullName evidence="1">Uncharacterized protein</fullName>
    </submittedName>
</protein>